<reference evidence="2" key="1">
    <citation type="submission" date="2020-08" db="EMBL/GenBank/DDBJ databases">
        <authorList>
            <person name="Hu Y."/>
            <person name="Nguyen S.V."/>
            <person name="Li F."/>
            <person name="Fanning S."/>
        </authorList>
    </citation>
    <scope>NUCLEOTIDE SEQUENCE</scope>
    <source>
        <strain evidence="2">SYSU D8009</strain>
    </source>
</reference>
<accession>A0A9X0UHP3</accession>
<dbReference type="EMBL" id="JACOMF010000014">
    <property type="protein sequence ID" value="MBC4016360.1"/>
    <property type="molecule type" value="Genomic_DNA"/>
</dbReference>
<proteinExistence type="predicted"/>
<feature type="chain" id="PRO_5040944616" evidence="1">
    <location>
        <begin position="23"/>
        <end position="148"/>
    </location>
</feature>
<evidence type="ECO:0000256" key="1">
    <source>
        <dbReference type="SAM" id="SignalP"/>
    </source>
</evidence>
<evidence type="ECO:0000313" key="2">
    <source>
        <dbReference type="EMBL" id="MBC4016360.1"/>
    </source>
</evidence>
<organism evidence="2 3">
    <name type="scientific">Siccirubricoccus deserti</name>
    <dbReference type="NCBI Taxonomy" id="2013562"/>
    <lineage>
        <taxon>Bacteria</taxon>
        <taxon>Pseudomonadati</taxon>
        <taxon>Pseudomonadota</taxon>
        <taxon>Alphaproteobacteria</taxon>
        <taxon>Acetobacterales</taxon>
        <taxon>Roseomonadaceae</taxon>
        <taxon>Siccirubricoccus</taxon>
    </lineage>
</organism>
<protein>
    <submittedName>
        <fullName evidence="2">Type VI secretion protein</fullName>
    </submittedName>
</protein>
<feature type="signal peptide" evidence="1">
    <location>
        <begin position="1"/>
        <end position="22"/>
    </location>
</feature>
<comment type="caution">
    <text evidence="2">The sequence shown here is derived from an EMBL/GenBank/DDBJ whole genome shotgun (WGS) entry which is preliminary data.</text>
</comment>
<gene>
    <name evidence="2" type="ORF">H7965_13630</name>
</gene>
<keyword evidence="3" id="KW-1185">Reference proteome</keyword>
<name>A0A9X0UHP3_9PROT</name>
<dbReference type="Proteomes" id="UP000600101">
    <property type="component" value="Unassembled WGS sequence"/>
</dbReference>
<sequence>MKLVRRALLPLLLGGCSGPSLFARSVAVRRIAIAVAPGANDNTPIALDLVHVSDRPPLATALAGLTAAEWFERRGQFQRDWPRDLDVRSWEVVPGQILPEERLPSPAVSSEALLFALYATPGVHRARVAEGGSLAVRLLAEEMQVVER</sequence>
<keyword evidence="1" id="KW-0732">Signal</keyword>
<dbReference type="RefSeq" id="WP_186771130.1">
    <property type="nucleotide sequence ID" value="NZ_JACOMF010000014.1"/>
</dbReference>
<evidence type="ECO:0000313" key="3">
    <source>
        <dbReference type="Proteomes" id="UP000600101"/>
    </source>
</evidence>
<dbReference type="AlphaFoldDB" id="A0A9X0UHP3"/>